<accession>A0A2A6C7F3</accession>
<evidence type="ECO:0000256" key="1">
    <source>
        <dbReference type="ARBA" id="ARBA00006484"/>
    </source>
</evidence>
<organism evidence="2 3">
    <name type="scientific">Pristionchus pacificus</name>
    <name type="common">Parasitic nematode worm</name>
    <dbReference type="NCBI Taxonomy" id="54126"/>
    <lineage>
        <taxon>Eukaryota</taxon>
        <taxon>Metazoa</taxon>
        <taxon>Ecdysozoa</taxon>
        <taxon>Nematoda</taxon>
        <taxon>Chromadorea</taxon>
        <taxon>Rhabditida</taxon>
        <taxon>Rhabditina</taxon>
        <taxon>Diplogasteromorpha</taxon>
        <taxon>Diplogasteroidea</taxon>
        <taxon>Neodiplogasteridae</taxon>
        <taxon>Pristionchus</taxon>
    </lineage>
</organism>
<dbReference type="PROSITE" id="PS51257">
    <property type="entry name" value="PROKAR_LIPOPROTEIN"/>
    <property type="match status" value="1"/>
</dbReference>
<reference evidence="2" key="2">
    <citation type="submission" date="2022-06" db="UniProtKB">
        <authorList>
            <consortium name="EnsemblMetazoa"/>
        </authorList>
    </citation>
    <scope>IDENTIFICATION</scope>
    <source>
        <strain evidence="2">PS312</strain>
    </source>
</reference>
<dbReference type="Proteomes" id="UP000005239">
    <property type="component" value="Unassembled WGS sequence"/>
</dbReference>
<dbReference type="PRINTS" id="PR00080">
    <property type="entry name" value="SDRFAMILY"/>
</dbReference>
<dbReference type="AlphaFoldDB" id="A0A2A6C7F3"/>
<dbReference type="PRINTS" id="PR00081">
    <property type="entry name" value="GDHRDH"/>
</dbReference>
<evidence type="ECO:0000313" key="3">
    <source>
        <dbReference type="Proteomes" id="UP000005239"/>
    </source>
</evidence>
<dbReference type="GO" id="GO:0004090">
    <property type="term" value="F:carbonyl reductase (NADPH) activity"/>
    <property type="evidence" value="ECO:0000318"/>
    <property type="project" value="GO_Central"/>
</dbReference>
<keyword evidence="3" id="KW-1185">Reference proteome</keyword>
<accession>A0A8R1UKZ2</accession>
<dbReference type="OrthoDB" id="1669814at2759"/>
<dbReference type="InterPro" id="IPR036291">
    <property type="entry name" value="NAD(P)-bd_dom_sf"/>
</dbReference>
<dbReference type="FunFam" id="3.40.50.720:FF:000084">
    <property type="entry name" value="Short-chain dehydrogenase reductase"/>
    <property type="match status" value="1"/>
</dbReference>
<sequence length="467" mass="47283">MKVLIVLSMAVVSNAFLSSLFGGGGGGCGGGCAPPPPPCGGGCGAPPPPPPCGGAPIGGGCGGGGGYAPPPPVFGPPAPSGGGYATAPGGGFGGAGPVGGFGGQQGGYAQAAPAFGGAPQGGYAQGGPAIGGAPQGGYAQGGAPLGGNSYAGRKYSIVHVYYLDKSQSTLHHVYGYDRSSPEILPKVKNTLRFTLQFAYYLDMPSASVNCSRFNGKVAIVTAATQGIGYAIAERLALEGAAVVISSRKDSNVQEAVAALRKAGCKRVEGIVCHVGKEEDRQKLVEFTLSKFGRIDVLVNNHGINPIFGDILDVDEKMWDRLFETNVKNGWQMTKLVVPHMKKVGGGSIVFNASFGAYKVPAVGIAAYAITKTAMLGLVKGLAGSLAKDNIRVNGIAPGVIKTKMSSALWDNGDKSGEENIISNSEIMLGRLGVPEEIGGSVAFLCSDDASYITGETVVIAGGVNCRL</sequence>
<comment type="similarity">
    <text evidence="1">Belongs to the short-chain dehydrogenases/reductases (SDR) family.</text>
</comment>
<protein>
    <submittedName>
        <fullName evidence="2">Dhrs-4</fullName>
    </submittedName>
</protein>
<dbReference type="InterPro" id="IPR002347">
    <property type="entry name" value="SDR_fam"/>
</dbReference>
<proteinExistence type="inferred from homology"/>
<name>A0A2A6C7F3_PRIPA</name>
<dbReference type="PANTHER" id="PTHR43943:SF2">
    <property type="entry name" value="DEHYDROGENASE_REDUCTASE 4"/>
    <property type="match status" value="1"/>
</dbReference>
<dbReference type="SUPFAM" id="SSF51735">
    <property type="entry name" value="NAD(P)-binding Rossmann-fold domains"/>
    <property type="match status" value="1"/>
</dbReference>
<dbReference type="NCBIfam" id="NF005559">
    <property type="entry name" value="PRK07231.1"/>
    <property type="match status" value="1"/>
</dbReference>
<dbReference type="Pfam" id="PF13561">
    <property type="entry name" value="adh_short_C2"/>
    <property type="match status" value="1"/>
</dbReference>
<dbReference type="PANTHER" id="PTHR43943">
    <property type="entry name" value="DEHYDROGENASE/REDUCTASE (SDR FAMILY) MEMBER 4"/>
    <property type="match status" value="1"/>
</dbReference>
<dbReference type="Gene3D" id="3.40.50.720">
    <property type="entry name" value="NAD(P)-binding Rossmann-like Domain"/>
    <property type="match status" value="1"/>
</dbReference>
<evidence type="ECO:0000313" key="2">
    <source>
        <dbReference type="EnsemblMetazoa" id="PPA34610.1"/>
    </source>
</evidence>
<reference evidence="3" key="1">
    <citation type="journal article" date="2008" name="Nat. Genet.">
        <title>The Pristionchus pacificus genome provides a unique perspective on nematode lifestyle and parasitism.</title>
        <authorList>
            <person name="Dieterich C."/>
            <person name="Clifton S.W."/>
            <person name="Schuster L.N."/>
            <person name="Chinwalla A."/>
            <person name="Delehaunty K."/>
            <person name="Dinkelacker I."/>
            <person name="Fulton L."/>
            <person name="Fulton R."/>
            <person name="Godfrey J."/>
            <person name="Minx P."/>
            <person name="Mitreva M."/>
            <person name="Roeseler W."/>
            <person name="Tian H."/>
            <person name="Witte H."/>
            <person name="Yang S.P."/>
            <person name="Wilson R.K."/>
            <person name="Sommer R.J."/>
        </authorList>
    </citation>
    <scope>NUCLEOTIDE SEQUENCE [LARGE SCALE GENOMIC DNA]</scope>
    <source>
        <strain evidence="3">PS312</strain>
    </source>
</reference>
<dbReference type="EnsemblMetazoa" id="PPA34610.1">
    <property type="protein sequence ID" value="PPA34610.1"/>
    <property type="gene ID" value="WBGene00272979"/>
</dbReference>
<gene>
    <name evidence="2" type="primary">WBGene00272979</name>
</gene>